<dbReference type="SUPFAM" id="SSF50494">
    <property type="entry name" value="Trypsin-like serine proteases"/>
    <property type="match status" value="1"/>
</dbReference>
<dbReference type="AlphaFoldDB" id="A0A482VKF8"/>
<keyword evidence="3 6" id="KW-0720">Serine protease</keyword>
<evidence type="ECO:0000259" key="7">
    <source>
        <dbReference type="PROSITE" id="PS50240"/>
    </source>
</evidence>
<evidence type="ECO:0000256" key="6">
    <source>
        <dbReference type="RuleBase" id="RU363034"/>
    </source>
</evidence>
<dbReference type="PANTHER" id="PTHR24276">
    <property type="entry name" value="POLYSERASE-RELATED"/>
    <property type="match status" value="1"/>
</dbReference>
<keyword evidence="9" id="KW-1185">Reference proteome</keyword>
<dbReference type="FunFam" id="2.40.10.10:FF:000068">
    <property type="entry name" value="transmembrane protease serine 2"/>
    <property type="match status" value="1"/>
</dbReference>
<dbReference type="OrthoDB" id="10059102at2759"/>
<sequence length="244" mass="27077">MLFLQASLRYKDAPFCGGTIIDERHVLTAAHCCLIENKKMSASDLSVVVGNLNIDDKTVLKTVQHIFIHKDYNPKLQYDDIAILRISGSFGNWTDKIRPINLTKTSTTSGNCTVSGWGTTAWNEDMIIQWLRYVEIPIVDWKICNQQYSKINSPIGDKAICAGNTNKDSCQGDSGGPLVCSNTLTGIVSYGVECGLEMYPGVYTEVAKYVNWIEQQKQRSSSITNKTSLALLLMLVISKNVINL</sequence>
<organism evidence="8 9">
    <name type="scientific">Asbolus verrucosus</name>
    <name type="common">Desert ironclad beetle</name>
    <dbReference type="NCBI Taxonomy" id="1661398"/>
    <lineage>
        <taxon>Eukaryota</taxon>
        <taxon>Metazoa</taxon>
        <taxon>Ecdysozoa</taxon>
        <taxon>Arthropoda</taxon>
        <taxon>Hexapoda</taxon>
        <taxon>Insecta</taxon>
        <taxon>Pterygota</taxon>
        <taxon>Neoptera</taxon>
        <taxon>Endopterygota</taxon>
        <taxon>Coleoptera</taxon>
        <taxon>Polyphaga</taxon>
        <taxon>Cucujiformia</taxon>
        <taxon>Tenebrionidae</taxon>
        <taxon>Pimeliinae</taxon>
        <taxon>Asbolus</taxon>
    </lineage>
</organism>
<evidence type="ECO:0000256" key="5">
    <source>
        <dbReference type="ARBA" id="ARBA00024195"/>
    </source>
</evidence>
<evidence type="ECO:0000256" key="2">
    <source>
        <dbReference type="ARBA" id="ARBA00022801"/>
    </source>
</evidence>
<comment type="similarity">
    <text evidence="5">Belongs to the peptidase S1 family. CLIP subfamily.</text>
</comment>
<comment type="caution">
    <text evidence="8">The sequence shown here is derived from an EMBL/GenBank/DDBJ whole genome shotgun (WGS) entry which is preliminary data.</text>
</comment>
<dbReference type="PROSITE" id="PS00134">
    <property type="entry name" value="TRYPSIN_HIS"/>
    <property type="match status" value="1"/>
</dbReference>
<accession>A0A482VKF8</accession>
<dbReference type="Gene3D" id="2.40.10.10">
    <property type="entry name" value="Trypsin-like serine proteases"/>
    <property type="match status" value="2"/>
</dbReference>
<dbReference type="SMART" id="SM00020">
    <property type="entry name" value="Tryp_SPc"/>
    <property type="match status" value="1"/>
</dbReference>
<dbReference type="CDD" id="cd00190">
    <property type="entry name" value="Tryp_SPc"/>
    <property type="match status" value="1"/>
</dbReference>
<dbReference type="EMBL" id="QDEB01090235">
    <property type="protein sequence ID" value="RZC33265.1"/>
    <property type="molecule type" value="Genomic_DNA"/>
</dbReference>
<keyword evidence="4" id="KW-1015">Disulfide bond</keyword>
<dbReference type="InterPro" id="IPR001314">
    <property type="entry name" value="Peptidase_S1A"/>
</dbReference>
<dbReference type="PROSITE" id="PS00135">
    <property type="entry name" value="TRYPSIN_SER"/>
    <property type="match status" value="1"/>
</dbReference>
<evidence type="ECO:0000313" key="8">
    <source>
        <dbReference type="EMBL" id="RZC33265.1"/>
    </source>
</evidence>
<feature type="domain" description="Peptidase S1" evidence="7">
    <location>
        <begin position="1"/>
        <end position="218"/>
    </location>
</feature>
<dbReference type="InterPro" id="IPR018114">
    <property type="entry name" value="TRYPSIN_HIS"/>
</dbReference>
<dbReference type="PANTHER" id="PTHR24276:SF91">
    <property type="entry name" value="AT26814P-RELATED"/>
    <property type="match status" value="1"/>
</dbReference>
<dbReference type="PRINTS" id="PR00722">
    <property type="entry name" value="CHYMOTRYPSIN"/>
</dbReference>
<keyword evidence="2 6" id="KW-0378">Hydrolase</keyword>
<evidence type="ECO:0000313" key="9">
    <source>
        <dbReference type="Proteomes" id="UP000292052"/>
    </source>
</evidence>
<dbReference type="FunFam" id="2.40.10.10:FF:000002">
    <property type="entry name" value="Transmembrane protease serine"/>
    <property type="match status" value="1"/>
</dbReference>
<dbReference type="Proteomes" id="UP000292052">
    <property type="component" value="Unassembled WGS sequence"/>
</dbReference>
<dbReference type="Pfam" id="PF00089">
    <property type="entry name" value="Trypsin"/>
    <property type="match status" value="1"/>
</dbReference>
<dbReference type="GO" id="GO:0004252">
    <property type="term" value="F:serine-type endopeptidase activity"/>
    <property type="evidence" value="ECO:0007669"/>
    <property type="project" value="InterPro"/>
</dbReference>
<protein>
    <submittedName>
        <fullName evidence="8">Trypsin alpha-3-like</fullName>
    </submittedName>
</protein>
<keyword evidence="1 6" id="KW-0645">Protease</keyword>
<dbReference type="InterPro" id="IPR050430">
    <property type="entry name" value="Peptidase_S1"/>
</dbReference>
<evidence type="ECO:0000256" key="1">
    <source>
        <dbReference type="ARBA" id="ARBA00022670"/>
    </source>
</evidence>
<dbReference type="PROSITE" id="PS50240">
    <property type="entry name" value="TRYPSIN_DOM"/>
    <property type="match status" value="1"/>
</dbReference>
<evidence type="ECO:0000256" key="4">
    <source>
        <dbReference type="ARBA" id="ARBA00023157"/>
    </source>
</evidence>
<feature type="non-terminal residue" evidence="8">
    <location>
        <position position="244"/>
    </location>
</feature>
<dbReference type="GO" id="GO:0006508">
    <property type="term" value="P:proteolysis"/>
    <property type="evidence" value="ECO:0007669"/>
    <property type="project" value="UniProtKB-KW"/>
</dbReference>
<evidence type="ECO:0000256" key="3">
    <source>
        <dbReference type="ARBA" id="ARBA00022825"/>
    </source>
</evidence>
<proteinExistence type="inferred from homology"/>
<dbReference type="InterPro" id="IPR033116">
    <property type="entry name" value="TRYPSIN_SER"/>
</dbReference>
<reference evidence="8 9" key="1">
    <citation type="submission" date="2017-03" db="EMBL/GenBank/DDBJ databases">
        <title>Genome of the blue death feigning beetle - Asbolus verrucosus.</title>
        <authorList>
            <person name="Rider S.D."/>
        </authorList>
    </citation>
    <scope>NUCLEOTIDE SEQUENCE [LARGE SCALE GENOMIC DNA]</scope>
    <source>
        <strain evidence="8">Butters</strain>
        <tissue evidence="8">Head and leg muscle</tissue>
    </source>
</reference>
<dbReference type="STRING" id="1661398.A0A482VKF8"/>
<dbReference type="InterPro" id="IPR001254">
    <property type="entry name" value="Trypsin_dom"/>
</dbReference>
<gene>
    <name evidence="8" type="ORF">BDFB_001172</name>
</gene>
<name>A0A482VKF8_ASBVE</name>
<dbReference type="InterPro" id="IPR009003">
    <property type="entry name" value="Peptidase_S1_PA"/>
</dbReference>
<dbReference type="InterPro" id="IPR043504">
    <property type="entry name" value="Peptidase_S1_PA_chymotrypsin"/>
</dbReference>